<sequence>MPETRRRNYWIQQSVKDESFDSKYALGQEVGRGRSSLVYTCERRGLSRVLAVKIVRKNLNKKVCMADIGILLGLEHENLVCKNVRLQEIFESRTQIFIIQELAYGGQLFDRIASLNVYTEIFAGRAVKDIVSGINYLHNCGYILKNLKPENLLYATISEDSRLLIADFAMSSVVGLEVDMSSVCGSPIYTAPEVLKGVRCGKPGDMWSVGVIIYILLCGYEPFSSENPSQLFKKILKGQYEFFPEHWENISLNAQDVIKKLLVLEPVTRIPASAVLRSIWVQGSVPKNVQLGDVVMRMKNFNERRKDKMTTNPLEVHTIHPNTNPRFLLCY</sequence>
<keyword evidence="1 3" id="KW-0547">Nucleotide-binding</keyword>
<organism evidence="5">
    <name type="scientific">Arion vulgaris</name>
    <dbReference type="NCBI Taxonomy" id="1028688"/>
    <lineage>
        <taxon>Eukaryota</taxon>
        <taxon>Metazoa</taxon>
        <taxon>Spiralia</taxon>
        <taxon>Lophotrochozoa</taxon>
        <taxon>Mollusca</taxon>
        <taxon>Gastropoda</taxon>
        <taxon>Heterobranchia</taxon>
        <taxon>Euthyneura</taxon>
        <taxon>Panpulmonata</taxon>
        <taxon>Eupulmonata</taxon>
        <taxon>Stylommatophora</taxon>
        <taxon>Helicina</taxon>
        <taxon>Arionoidea</taxon>
        <taxon>Arionidae</taxon>
        <taxon>Arion</taxon>
    </lineage>
</organism>
<name>A0A0B6ZZ56_9EUPU</name>
<dbReference type="FunFam" id="1.10.510.10:FF:000571">
    <property type="entry name" value="Maternal embryonic leucine zipper kinase"/>
    <property type="match status" value="1"/>
</dbReference>
<dbReference type="GO" id="GO:0005524">
    <property type="term" value="F:ATP binding"/>
    <property type="evidence" value="ECO:0007669"/>
    <property type="project" value="UniProtKB-UniRule"/>
</dbReference>
<evidence type="ECO:0000256" key="1">
    <source>
        <dbReference type="ARBA" id="ARBA00022741"/>
    </source>
</evidence>
<dbReference type="GO" id="GO:0004672">
    <property type="term" value="F:protein kinase activity"/>
    <property type="evidence" value="ECO:0007669"/>
    <property type="project" value="InterPro"/>
</dbReference>
<evidence type="ECO:0000256" key="2">
    <source>
        <dbReference type="ARBA" id="ARBA00022840"/>
    </source>
</evidence>
<keyword evidence="2 3" id="KW-0067">ATP-binding</keyword>
<evidence type="ECO:0000259" key="4">
    <source>
        <dbReference type="PROSITE" id="PS50011"/>
    </source>
</evidence>
<accession>A0A0B6ZZ56</accession>
<dbReference type="Gene3D" id="3.30.200.20">
    <property type="entry name" value="Phosphorylase Kinase, domain 1"/>
    <property type="match status" value="1"/>
</dbReference>
<dbReference type="SUPFAM" id="SSF56112">
    <property type="entry name" value="Protein kinase-like (PK-like)"/>
    <property type="match status" value="1"/>
</dbReference>
<evidence type="ECO:0000313" key="5">
    <source>
        <dbReference type="EMBL" id="CEK73627.1"/>
    </source>
</evidence>
<feature type="domain" description="Protein kinase" evidence="4">
    <location>
        <begin position="24"/>
        <end position="281"/>
    </location>
</feature>
<dbReference type="PANTHER" id="PTHR24347">
    <property type="entry name" value="SERINE/THREONINE-PROTEIN KINASE"/>
    <property type="match status" value="1"/>
</dbReference>
<dbReference type="PROSITE" id="PS00107">
    <property type="entry name" value="PROTEIN_KINASE_ATP"/>
    <property type="match status" value="1"/>
</dbReference>
<dbReference type="InterPro" id="IPR011009">
    <property type="entry name" value="Kinase-like_dom_sf"/>
</dbReference>
<dbReference type="InterPro" id="IPR000719">
    <property type="entry name" value="Prot_kinase_dom"/>
</dbReference>
<protein>
    <recommendedName>
        <fullName evidence="4">Protein kinase domain-containing protein</fullName>
    </recommendedName>
</protein>
<dbReference type="Gene3D" id="1.10.510.10">
    <property type="entry name" value="Transferase(Phosphotransferase) domain 1"/>
    <property type="match status" value="1"/>
</dbReference>
<reference evidence="5" key="1">
    <citation type="submission" date="2014-12" db="EMBL/GenBank/DDBJ databases">
        <title>Insight into the proteome of Arion vulgaris.</title>
        <authorList>
            <person name="Aradska J."/>
            <person name="Bulat T."/>
            <person name="Smidak R."/>
            <person name="Sarate P."/>
            <person name="Gangsoo J."/>
            <person name="Sialana F."/>
            <person name="Bilban M."/>
            <person name="Lubec G."/>
        </authorList>
    </citation>
    <scope>NUCLEOTIDE SEQUENCE</scope>
    <source>
        <tissue evidence="5">Skin</tissue>
    </source>
</reference>
<dbReference type="InterPro" id="IPR017441">
    <property type="entry name" value="Protein_kinase_ATP_BS"/>
</dbReference>
<proteinExistence type="predicted"/>
<dbReference type="Pfam" id="PF00069">
    <property type="entry name" value="Pkinase"/>
    <property type="match status" value="1"/>
</dbReference>
<dbReference type="EMBL" id="HACG01026762">
    <property type="protein sequence ID" value="CEK73627.1"/>
    <property type="molecule type" value="Transcribed_RNA"/>
</dbReference>
<gene>
    <name evidence="5" type="primary">ORF87550</name>
</gene>
<dbReference type="PROSITE" id="PS50011">
    <property type="entry name" value="PROTEIN_KINASE_DOM"/>
    <property type="match status" value="1"/>
</dbReference>
<dbReference type="AlphaFoldDB" id="A0A0B6ZZ56"/>
<feature type="binding site" evidence="3">
    <location>
        <position position="57"/>
    </location>
    <ligand>
        <name>ATP</name>
        <dbReference type="ChEBI" id="CHEBI:30616"/>
    </ligand>
</feature>
<evidence type="ECO:0000256" key="3">
    <source>
        <dbReference type="PROSITE-ProRule" id="PRU10141"/>
    </source>
</evidence>